<gene>
    <name evidence="8" type="ORF">RhiirA4_466343</name>
</gene>
<keyword evidence="4 6" id="KW-1133">Transmembrane helix</keyword>
<feature type="transmembrane region" description="Helical" evidence="6">
    <location>
        <begin position="129"/>
        <end position="150"/>
    </location>
</feature>
<dbReference type="Pfam" id="PF01061">
    <property type="entry name" value="ABC2_membrane"/>
    <property type="match status" value="1"/>
</dbReference>
<comment type="subcellular location">
    <subcellularLocation>
        <location evidence="1">Membrane</location>
        <topology evidence="1">Multi-pass membrane protein</topology>
    </subcellularLocation>
</comment>
<comment type="caution">
    <text evidence="8">The sequence shown here is derived from an EMBL/GenBank/DDBJ whole genome shotgun (WGS) entry which is preliminary data.</text>
</comment>
<feature type="transmembrane region" description="Helical" evidence="6">
    <location>
        <begin position="185"/>
        <end position="205"/>
    </location>
</feature>
<keyword evidence="5 6" id="KW-0472">Membrane</keyword>
<dbReference type="PANTHER" id="PTHR48041">
    <property type="entry name" value="ABC TRANSPORTER G FAMILY MEMBER 28"/>
    <property type="match status" value="1"/>
</dbReference>
<reference evidence="8 9" key="1">
    <citation type="submission" date="2015-10" db="EMBL/GenBank/DDBJ databases">
        <title>Genome analyses suggest a sexual origin of heterokaryosis in a supposedly ancient asexual fungus.</title>
        <authorList>
            <person name="Ropars J."/>
            <person name="Sedzielewska K."/>
            <person name="Noel J."/>
            <person name="Charron P."/>
            <person name="Farinelli L."/>
            <person name="Marton T."/>
            <person name="Kruger M."/>
            <person name="Pelin A."/>
            <person name="Brachmann A."/>
            <person name="Corradi N."/>
        </authorList>
    </citation>
    <scope>NUCLEOTIDE SEQUENCE [LARGE SCALE GENOMIC DNA]</scope>
    <source>
        <strain evidence="8 9">A4</strain>
    </source>
</reference>
<keyword evidence="2" id="KW-0813">Transport</keyword>
<dbReference type="InterPro" id="IPR050352">
    <property type="entry name" value="ABCG_transporters"/>
</dbReference>
<feature type="domain" description="ABC-2 type transporter transmembrane" evidence="7">
    <location>
        <begin position="113"/>
        <end position="195"/>
    </location>
</feature>
<evidence type="ECO:0000256" key="3">
    <source>
        <dbReference type="ARBA" id="ARBA00022692"/>
    </source>
</evidence>
<name>A0A2I1GTV0_9GLOM</name>
<evidence type="ECO:0000313" key="8">
    <source>
        <dbReference type="EMBL" id="PKY50071.1"/>
    </source>
</evidence>
<keyword evidence="9" id="KW-1185">Reference proteome</keyword>
<dbReference type="GO" id="GO:0140359">
    <property type="term" value="F:ABC-type transporter activity"/>
    <property type="evidence" value="ECO:0007669"/>
    <property type="project" value="InterPro"/>
</dbReference>
<dbReference type="EMBL" id="LLXI01000820">
    <property type="protein sequence ID" value="PKY50071.1"/>
    <property type="molecule type" value="Genomic_DNA"/>
</dbReference>
<dbReference type="AlphaFoldDB" id="A0A2I1GTV0"/>
<sequence>ELLNDNTIKQKLINAYTHKTRDDPTGKQVVEKYSRRTHADDQSKLNAPVTSERHWEATFLQQLSILTERNFKQSKKTMLSRLSISIAITLTITCIMIWFQIPFAEPNIDDRVSSVIYWATNLLPDFGRFVAYLIVVLLAVITSQSFAYFFGATIMDVQNSMAISLIYLLINMLLGGFYVKQLPTGLNWLKYLAIISKILVFFAFANST</sequence>
<protein>
    <recommendedName>
        <fullName evidence="7">ABC-2 type transporter transmembrane domain-containing protein</fullName>
    </recommendedName>
</protein>
<evidence type="ECO:0000313" key="9">
    <source>
        <dbReference type="Proteomes" id="UP000234323"/>
    </source>
</evidence>
<evidence type="ECO:0000256" key="4">
    <source>
        <dbReference type="ARBA" id="ARBA00022989"/>
    </source>
</evidence>
<evidence type="ECO:0000256" key="5">
    <source>
        <dbReference type="ARBA" id="ARBA00023136"/>
    </source>
</evidence>
<accession>A0A2I1GTV0</accession>
<dbReference type="Proteomes" id="UP000234323">
    <property type="component" value="Unassembled WGS sequence"/>
</dbReference>
<dbReference type="InterPro" id="IPR013525">
    <property type="entry name" value="ABC2_TM"/>
</dbReference>
<evidence type="ECO:0000256" key="1">
    <source>
        <dbReference type="ARBA" id="ARBA00004141"/>
    </source>
</evidence>
<dbReference type="PANTHER" id="PTHR48041:SF63">
    <property type="entry name" value="EARLY GENE AT 23, ISOFORM C"/>
    <property type="match status" value="1"/>
</dbReference>
<organism evidence="8 9">
    <name type="scientific">Rhizophagus irregularis</name>
    <dbReference type="NCBI Taxonomy" id="588596"/>
    <lineage>
        <taxon>Eukaryota</taxon>
        <taxon>Fungi</taxon>
        <taxon>Fungi incertae sedis</taxon>
        <taxon>Mucoromycota</taxon>
        <taxon>Glomeromycotina</taxon>
        <taxon>Glomeromycetes</taxon>
        <taxon>Glomerales</taxon>
        <taxon>Glomeraceae</taxon>
        <taxon>Rhizophagus</taxon>
    </lineage>
</organism>
<feature type="transmembrane region" description="Helical" evidence="6">
    <location>
        <begin position="162"/>
        <end position="179"/>
    </location>
</feature>
<proteinExistence type="predicted"/>
<feature type="non-terminal residue" evidence="8">
    <location>
        <position position="1"/>
    </location>
</feature>
<keyword evidence="3 6" id="KW-0812">Transmembrane</keyword>
<evidence type="ECO:0000259" key="7">
    <source>
        <dbReference type="Pfam" id="PF01061"/>
    </source>
</evidence>
<feature type="transmembrane region" description="Helical" evidence="6">
    <location>
        <begin position="79"/>
        <end position="101"/>
    </location>
</feature>
<evidence type="ECO:0000256" key="6">
    <source>
        <dbReference type="SAM" id="Phobius"/>
    </source>
</evidence>
<evidence type="ECO:0000256" key="2">
    <source>
        <dbReference type="ARBA" id="ARBA00022448"/>
    </source>
</evidence>
<dbReference type="GO" id="GO:0005886">
    <property type="term" value="C:plasma membrane"/>
    <property type="evidence" value="ECO:0007669"/>
    <property type="project" value="TreeGrafter"/>
</dbReference>